<feature type="transmembrane region" description="Helical" evidence="1">
    <location>
        <begin position="22"/>
        <end position="48"/>
    </location>
</feature>
<dbReference type="EMBL" id="QKXH01000002">
    <property type="protein sequence ID" value="PZX94663.1"/>
    <property type="molecule type" value="Genomic_DNA"/>
</dbReference>
<evidence type="ECO:0000313" key="2">
    <source>
        <dbReference type="EMBL" id="PZX94663.1"/>
    </source>
</evidence>
<feature type="transmembrane region" description="Helical" evidence="1">
    <location>
        <begin position="112"/>
        <end position="130"/>
    </location>
</feature>
<comment type="caution">
    <text evidence="2">The sequence shown here is derived from an EMBL/GenBank/DDBJ whole genome shotgun (WGS) entry which is preliminary data.</text>
</comment>
<feature type="transmembrane region" description="Helical" evidence="1">
    <location>
        <begin position="73"/>
        <end position="92"/>
    </location>
</feature>
<proteinExistence type="predicted"/>
<feature type="transmembrane region" description="Helical" evidence="1">
    <location>
        <begin position="136"/>
        <end position="155"/>
    </location>
</feature>
<keyword evidence="1" id="KW-1133">Transmembrane helix</keyword>
<keyword evidence="1" id="KW-0812">Transmembrane</keyword>
<feature type="transmembrane region" description="Helical" evidence="1">
    <location>
        <begin position="162"/>
        <end position="180"/>
    </location>
</feature>
<organism evidence="2 3">
    <name type="scientific">Flavobacterium aquariorum</name>
    <dbReference type="NCBI Taxonomy" id="2217670"/>
    <lineage>
        <taxon>Bacteria</taxon>
        <taxon>Pseudomonadati</taxon>
        <taxon>Bacteroidota</taxon>
        <taxon>Flavobacteriia</taxon>
        <taxon>Flavobacteriales</taxon>
        <taxon>Flavobacteriaceae</taxon>
        <taxon>Flavobacterium</taxon>
    </lineage>
</organism>
<dbReference type="AlphaFoldDB" id="A0A2W7TVX2"/>
<dbReference type="RefSeq" id="WP_111408758.1">
    <property type="nucleotide sequence ID" value="NZ_QKXH01000002.1"/>
</dbReference>
<evidence type="ECO:0000256" key="1">
    <source>
        <dbReference type="SAM" id="Phobius"/>
    </source>
</evidence>
<sequence length="209" mass="23085">MDDKYLQDISEIKSMMNKSSQFISLSGLGGIMAGIYALIGAFIAHVLIENNNNNYGTGNYDKIITLESHTFKLIVLTALVVLVLSIATAILLTYNKTKRGGETVWNSSSKRLLTNFMIPLVTGGIFGLLLLRNGSYGLIAPVTLIFYGLSCVNASKYTLRDVRYLGITIIIIGLLATEFSGYALEFWALGFGICHIVYGSMMYFKYDRN</sequence>
<protein>
    <submittedName>
        <fullName evidence="2">Uncharacterized protein</fullName>
    </submittedName>
</protein>
<reference evidence="2 3" key="1">
    <citation type="submission" date="2018-06" db="EMBL/GenBank/DDBJ databases">
        <title>Flavobacterium sp IMCC34762, genome.</title>
        <authorList>
            <person name="Joung Y."/>
            <person name="Cho J."/>
            <person name="Song J."/>
        </authorList>
    </citation>
    <scope>NUCLEOTIDE SEQUENCE [LARGE SCALE GENOMIC DNA]</scope>
    <source>
        <strain evidence="2 3">IMCC34762</strain>
    </source>
</reference>
<evidence type="ECO:0000313" key="3">
    <source>
        <dbReference type="Proteomes" id="UP000249177"/>
    </source>
</evidence>
<feature type="transmembrane region" description="Helical" evidence="1">
    <location>
        <begin position="186"/>
        <end position="204"/>
    </location>
</feature>
<dbReference type="Proteomes" id="UP000249177">
    <property type="component" value="Unassembled WGS sequence"/>
</dbReference>
<accession>A0A2W7TVX2</accession>
<keyword evidence="3" id="KW-1185">Reference proteome</keyword>
<dbReference type="OrthoDB" id="1120881at2"/>
<keyword evidence="1" id="KW-0472">Membrane</keyword>
<name>A0A2W7TVX2_9FLAO</name>
<gene>
    <name evidence="2" type="ORF">DOS84_03660</name>
</gene>